<accession>A0A087GRJ1</accession>
<protein>
    <submittedName>
        <fullName evidence="2">Uncharacterized protein</fullName>
    </submittedName>
</protein>
<feature type="region of interest" description="Disordered" evidence="1">
    <location>
        <begin position="1"/>
        <end position="146"/>
    </location>
</feature>
<evidence type="ECO:0000256" key="1">
    <source>
        <dbReference type="SAM" id="MobiDB-lite"/>
    </source>
</evidence>
<proteinExistence type="predicted"/>
<evidence type="ECO:0000313" key="2">
    <source>
        <dbReference type="EMBL" id="KFK32493.1"/>
    </source>
</evidence>
<evidence type="ECO:0000313" key="3">
    <source>
        <dbReference type="Proteomes" id="UP000029120"/>
    </source>
</evidence>
<gene>
    <name evidence="2" type="ordered locus">AALP_Aa6g249800</name>
</gene>
<feature type="compositionally biased region" description="Basic and acidic residues" evidence="1">
    <location>
        <begin position="123"/>
        <end position="146"/>
    </location>
</feature>
<feature type="compositionally biased region" description="Acidic residues" evidence="1">
    <location>
        <begin position="112"/>
        <end position="122"/>
    </location>
</feature>
<reference evidence="3" key="1">
    <citation type="journal article" date="2015" name="Nat. Plants">
        <title>Genome expansion of Arabis alpina linked with retrotransposition and reduced symmetric DNA methylation.</title>
        <authorList>
            <person name="Willing E.M."/>
            <person name="Rawat V."/>
            <person name="Mandakova T."/>
            <person name="Maumus F."/>
            <person name="James G.V."/>
            <person name="Nordstroem K.J."/>
            <person name="Becker C."/>
            <person name="Warthmann N."/>
            <person name="Chica C."/>
            <person name="Szarzynska B."/>
            <person name="Zytnicki M."/>
            <person name="Albani M.C."/>
            <person name="Kiefer C."/>
            <person name="Bergonzi S."/>
            <person name="Castaings L."/>
            <person name="Mateos J.L."/>
            <person name="Berns M.C."/>
            <person name="Bujdoso N."/>
            <person name="Piofczyk T."/>
            <person name="de Lorenzo L."/>
            <person name="Barrero-Sicilia C."/>
            <person name="Mateos I."/>
            <person name="Piednoel M."/>
            <person name="Hagmann J."/>
            <person name="Chen-Min-Tao R."/>
            <person name="Iglesias-Fernandez R."/>
            <person name="Schuster S.C."/>
            <person name="Alonso-Blanco C."/>
            <person name="Roudier F."/>
            <person name="Carbonero P."/>
            <person name="Paz-Ares J."/>
            <person name="Davis S.J."/>
            <person name="Pecinka A."/>
            <person name="Quesneville H."/>
            <person name="Colot V."/>
            <person name="Lysak M.A."/>
            <person name="Weigel D."/>
            <person name="Coupland G."/>
            <person name="Schneeberger K."/>
        </authorList>
    </citation>
    <scope>NUCLEOTIDE SEQUENCE [LARGE SCALE GENOMIC DNA]</scope>
    <source>
        <strain evidence="3">cv. Pajares</strain>
    </source>
</reference>
<dbReference type="Gramene" id="KFK32493">
    <property type="protein sequence ID" value="KFK32493"/>
    <property type="gene ID" value="AALP_AA6G249800"/>
</dbReference>
<keyword evidence="3" id="KW-1185">Reference proteome</keyword>
<dbReference type="Proteomes" id="UP000029120">
    <property type="component" value="Chromosome 6"/>
</dbReference>
<dbReference type="AlphaFoldDB" id="A0A087GRJ1"/>
<name>A0A087GRJ1_ARAAL</name>
<dbReference type="EMBL" id="CM002874">
    <property type="protein sequence ID" value="KFK32493.1"/>
    <property type="molecule type" value="Genomic_DNA"/>
</dbReference>
<organism evidence="2 3">
    <name type="scientific">Arabis alpina</name>
    <name type="common">Alpine rock-cress</name>
    <dbReference type="NCBI Taxonomy" id="50452"/>
    <lineage>
        <taxon>Eukaryota</taxon>
        <taxon>Viridiplantae</taxon>
        <taxon>Streptophyta</taxon>
        <taxon>Embryophyta</taxon>
        <taxon>Tracheophyta</taxon>
        <taxon>Spermatophyta</taxon>
        <taxon>Magnoliopsida</taxon>
        <taxon>eudicotyledons</taxon>
        <taxon>Gunneridae</taxon>
        <taxon>Pentapetalae</taxon>
        <taxon>rosids</taxon>
        <taxon>malvids</taxon>
        <taxon>Brassicales</taxon>
        <taxon>Brassicaceae</taxon>
        <taxon>Arabideae</taxon>
        <taxon>Arabis</taxon>
    </lineage>
</organism>
<feature type="compositionally biased region" description="Basic and acidic residues" evidence="1">
    <location>
        <begin position="49"/>
        <end position="80"/>
    </location>
</feature>
<feature type="compositionally biased region" description="Basic residues" evidence="1">
    <location>
        <begin position="10"/>
        <end position="23"/>
    </location>
</feature>
<sequence length="146" mass="16974">MFETLLAHRRDTKPRRSIQRFKPHTLSFSTPRATPRNRGDLPPPPTLRTGDKTPKPVDARRNENPLASQERDRTQEEGDNPRGTADRNAPTRRARPRTQEDADAEYARYLAEEEEDSFEAEQSEFHGERKALLEEHKAEMSRCEHK</sequence>